<comment type="similarity">
    <text evidence="2 4">Belongs to the somatotropin/prolactin family.</text>
</comment>
<dbReference type="CDD" id="cd10288">
    <property type="entry name" value="prolactin_like"/>
    <property type="match status" value="1"/>
</dbReference>
<evidence type="ECO:0000313" key="6">
    <source>
        <dbReference type="EMBL" id="GAB1298039.1"/>
    </source>
</evidence>
<gene>
    <name evidence="6" type="ORF">APTSU1_001327500</name>
</gene>
<reference evidence="6 7" key="1">
    <citation type="submission" date="2024-08" db="EMBL/GenBank/DDBJ databases">
        <title>The draft genome of Apodemus speciosus.</title>
        <authorList>
            <person name="Nabeshima K."/>
            <person name="Suzuki S."/>
            <person name="Onuma M."/>
        </authorList>
    </citation>
    <scope>NUCLEOTIDE SEQUENCE [LARGE SCALE GENOMIC DNA]</scope>
    <source>
        <strain evidence="6">IB14-021</strain>
    </source>
</reference>
<evidence type="ECO:0000256" key="1">
    <source>
        <dbReference type="ARBA" id="ARBA00004613"/>
    </source>
</evidence>
<accession>A0ABQ0FFJ2</accession>
<dbReference type="PROSITE" id="PS00266">
    <property type="entry name" value="SOMATOTROPIN_1"/>
    <property type="match status" value="1"/>
</dbReference>
<evidence type="ECO:0000256" key="5">
    <source>
        <dbReference type="SAM" id="Phobius"/>
    </source>
</evidence>
<evidence type="ECO:0000313" key="7">
    <source>
        <dbReference type="Proteomes" id="UP001623349"/>
    </source>
</evidence>
<dbReference type="Gene3D" id="1.20.1250.10">
    <property type="match status" value="1"/>
</dbReference>
<evidence type="ECO:0000256" key="4">
    <source>
        <dbReference type="RuleBase" id="RU003618"/>
    </source>
</evidence>
<feature type="transmembrane region" description="Helical" evidence="5">
    <location>
        <begin position="40"/>
        <end position="58"/>
    </location>
</feature>
<dbReference type="PANTHER" id="PTHR11417">
    <property type="entry name" value="SOMATOTROPIN,PROLACTIN"/>
    <property type="match status" value="1"/>
</dbReference>
<dbReference type="InterPro" id="IPR009079">
    <property type="entry name" value="4_helix_cytokine-like_core"/>
</dbReference>
<dbReference type="PRINTS" id="PR00836">
    <property type="entry name" value="SOMATOTROPIN"/>
</dbReference>
<keyword evidence="5" id="KW-0812">Transmembrane</keyword>
<organism evidence="6 7">
    <name type="scientific">Apodemus speciosus</name>
    <name type="common">Large Japanese field mouse</name>
    <dbReference type="NCBI Taxonomy" id="105296"/>
    <lineage>
        <taxon>Eukaryota</taxon>
        <taxon>Metazoa</taxon>
        <taxon>Chordata</taxon>
        <taxon>Craniata</taxon>
        <taxon>Vertebrata</taxon>
        <taxon>Euteleostomi</taxon>
        <taxon>Mammalia</taxon>
        <taxon>Eutheria</taxon>
        <taxon>Euarchontoglires</taxon>
        <taxon>Glires</taxon>
        <taxon>Rodentia</taxon>
        <taxon>Myomorpha</taxon>
        <taxon>Muroidea</taxon>
        <taxon>Muridae</taxon>
        <taxon>Murinae</taxon>
        <taxon>Apodemus</taxon>
    </lineage>
</organism>
<keyword evidence="4" id="KW-0372">Hormone</keyword>
<evidence type="ECO:0000256" key="3">
    <source>
        <dbReference type="ARBA" id="ARBA00022525"/>
    </source>
</evidence>
<dbReference type="EMBL" id="BAAFST010000013">
    <property type="protein sequence ID" value="GAB1298039.1"/>
    <property type="molecule type" value="Genomic_DNA"/>
</dbReference>
<name>A0ABQ0FFJ2_APOSI</name>
<dbReference type="InterPro" id="IPR018116">
    <property type="entry name" value="Somatotropin_CS"/>
</dbReference>
<keyword evidence="3" id="KW-0964">Secreted</keyword>
<dbReference type="Proteomes" id="UP001623349">
    <property type="component" value="Unassembled WGS sequence"/>
</dbReference>
<keyword evidence="5" id="KW-1133">Transmembrane helix</keyword>
<dbReference type="PANTHER" id="PTHR11417:SF11">
    <property type="entry name" value="PROLACTIN-4A1"/>
    <property type="match status" value="1"/>
</dbReference>
<keyword evidence="5" id="KW-0472">Membrane</keyword>
<dbReference type="Pfam" id="PF00103">
    <property type="entry name" value="Hormone_1"/>
    <property type="match status" value="1"/>
</dbReference>
<sequence length="260" mass="29542">MKYIGGGKLTEGKPQLKKLSSLGIQAAVRPFRDASVFDSAMVLLGTVLLLIVSNLLLWENTASAMKARMLNVYNYASFGDTWDQAIKLSQSMNHRISELSTHFKVFYAQGRGFEQRTTRCHTSSLSIPANKEQAQKIQLEVLLGLTHSLLQAWVNPLYHLWAEMCNRLGSTPPTLNKALEAKILNRNLLDAIKNIALKGNFEIKENANYTAWSDLGFLQSPDRDTRYFAFHNLLHCLRRDSNYVEMYLKLLKCRLIQSNC</sequence>
<comment type="caution">
    <text evidence="6">The sequence shown here is derived from an EMBL/GenBank/DDBJ whole genome shotgun (WGS) entry which is preliminary data.</text>
</comment>
<dbReference type="SUPFAM" id="SSF47266">
    <property type="entry name" value="4-helical cytokines"/>
    <property type="match status" value="1"/>
</dbReference>
<proteinExistence type="inferred from homology"/>
<dbReference type="PROSITE" id="PS00338">
    <property type="entry name" value="SOMATOTROPIN_2"/>
    <property type="match status" value="1"/>
</dbReference>
<evidence type="ECO:0000256" key="2">
    <source>
        <dbReference type="ARBA" id="ARBA00008474"/>
    </source>
</evidence>
<comment type="subcellular location">
    <subcellularLocation>
        <location evidence="1 4">Secreted</location>
    </subcellularLocation>
</comment>
<protein>
    <submittedName>
        <fullName evidence="6">Prolactin-4A1</fullName>
    </submittedName>
</protein>
<dbReference type="InterPro" id="IPR001400">
    <property type="entry name" value="Somatotropin/Prolactin"/>
</dbReference>
<keyword evidence="7" id="KW-1185">Reference proteome</keyword>